<dbReference type="GO" id="GO:0000166">
    <property type="term" value="F:nucleotide binding"/>
    <property type="evidence" value="ECO:0007669"/>
    <property type="project" value="UniProtKB-KW"/>
</dbReference>
<evidence type="ECO:0000256" key="2">
    <source>
        <dbReference type="ARBA" id="ARBA00024200"/>
    </source>
</evidence>
<accession>A0A7W9SLB1</accession>
<dbReference type="GO" id="GO:0006777">
    <property type="term" value="P:Mo-molybdopterin cofactor biosynthetic process"/>
    <property type="evidence" value="ECO:0007669"/>
    <property type="project" value="InterPro"/>
</dbReference>
<dbReference type="Pfam" id="PF02597">
    <property type="entry name" value="ThiS"/>
    <property type="match status" value="1"/>
</dbReference>
<dbReference type="InterPro" id="IPR044672">
    <property type="entry name" value="MOCS2A"/>
</dbReference>
<dbReference type="SUPFAM" id="SSF54285">
    <property type="entry name" value="MoaD/ThiS"/>
    <property type="match status" value="1"/>
</dbReference>
<dbReference type="PANTHER" id="PTHR33359:SF1">
    <property type="entry name" value="MOLYBDOPTERIN SYNTHASE SULFUR CARRIER SUBUNIT"/>
    <property type="match status" value="1"/>
</dbReference>
<dbReference type="UniPathway" id="UPA00344"/>
<evidence type="ECO:0000313" key="4">
    <source>
        <dbReference type="EMBL" id="MBB6048746.1"/>
    </source>
</evidence>
<proteinExistence type="inferred from homology"/>
<dbReference type="Gene3D" id="3.10.20.30">
    <property type="match status" value="1"/>
</dbReference>
<keyword evidence="5" id="KW-1185">Reference proteome</keyword>
<dbReference type="RefSeq" id="WP_184192381.1">
    <property type="nucleotide sequence ID" value="NZ_JACHGW010000001.1"/>
</dbReference>
<reference evidence="4 5" key="1">
    <citation type="submission" date="2020-08" db="EMBL/GenBank/DDBJ databases">
        <title>Genomic Encyclopedia of Type Strains, Phase IV (KMG-IV): sequencing the most valuable type-strain genomes for metagenomic binning, comparative biology and taxonomic classification.</title>
        <authorList>
            <person name="Goeker M."/>
        </authorList>
    </citation>
    <scope>NUCLEOTIDE SEQUENCE [LARGE SCALE GENOMIC DNA]</scope>
    <source>
        <strain evidence="4 5">DSM 23562</strain>
    </source>
</reference>
<dbReference type="InterPro" id="IPR012675">
    <property type="entry name" value="Beta-grasp_dom_sf"/>
</dbReference>
<dbReference type="AlphaFoldDB" id="A0A7W9SLB1"/>
<evidence type="ECO:0000256" key="3">
    <source>
        <dbReference type="ARBA" id="ARBA00024247"/>
    </source>
</evidence>
<dbReference type="InterPro" id="IPR003749">
    <property type="entry name" value="ThiS/MoaD-like"/>
</dbReference>
<protein>
    <recommendedName>
        <fullName evidence="3">Molybdopterin synthase sulfur carrier subunit</fullName>
    </recommendedName>
</protein>
<name>A0A7W9SLB1_ARMRO</name>
<dbReference type="PANTHER" id="PTHR33359">
    <property type="entry name" value="MOLYBDOPTERIN SYNTHASE SULFUR CARRIER SUBUNIT"/>
    <property type="match status" value="1"/>
</dbReference>
<dbReference type="CDD" id="cd00754">
    <property type="entry name" value="Ubl_MoaD"/>
    <property type="match status" value="1"/>
</dbReference>
<dbReference type="GO" id="GO:1990133">
    <property type="term" value="C:molybdopterin adenylyltransferase complex"/>
    <property type="evidence" value="ECO:0007669"/>
    <property type="project" value="TreeGrafter"/>
</dbReference>
<comment type="similarity">
    <text evidence="2">Belongs to the MoaD family.</text>
</comment>
<keyword evidence="1" id="KW-0547">Nucleotide-binding</keyword>
<evidence type="ECO:0000313" key="5">
    <source>
        <dbReference type="Proteomes" id="UP000520814"/>
    </source>
</evidence>
<gene>
    <name evidence="4" type="ORF">HNQ39_000508</name>
</gene>
<dbReference type="EMBL" id="JACHGW010000001">
    <property type="protein sequence ID" value="MBB6048746.1"/>
    <property type="molecule type" value="Genomic_DNA"/>
</dbReference>
<comment type="caution">
    <text evidence="4">The sequence shown here is derived from an EMBL/GenBank/DDBJ whole genome shotgun (WGS) entry which is preliminary data.</text>
</comment>
<dbReference type="InterPro" id="IPR016155">
    <property type="entry name" value="Mopterin_synth/thiamin_S_b"/>
</dbReference>
<dbReference type="Proteomes" id="UP000520814">
    <property type="component" value="Unassembled WGS sequence"/>
</dbReference>
<evidence type="ECO:0000256" key="1">
    <source>
        <dbReference type="ARBA" id="ARBA00022741"/>
    </source>
</evidence>
<sequence>MTIRALFFGHYRDIVSSGERELTLDVPATVADAAAALAASEPRLADLLSRTRVAVGADFATAETPLKDGDELAFLPPMSGG</sequence>
<organism evidence="4 5">
    <name type="scientific">Armatimonas rosea</name>
    <dbReference type="NCBI Taxonomy" id="685828"/>
    <lineage>
        <taxon>Bacteria</taxon>
        <taxon>Bacillati</taxon>
        <taxon>Armatimonadota</taxon>
        <taxon>Armatimonadia</taxon>
        <taxon>Armatimonadales</taxon>
        <taxon>Armatimonadaceae</taxon>
        <taxon>Armatimonas</taxon>
    </lineage>
</organism>